<dbReference type="STRING" id="185761.SAMN05660282_00017"/>
<evidence type="ECO:0000313" key="8">
    <source>
        <dbReference type="EMBL" id="SFG14673.1"/>
    </source>
</evidence>
<feature type="signal peptide" evidence="6">
    <location>
        <begin position="1"/>
        <end position="22"/>
    </location>
</feature>
<comment type="subcellular location">
    <subcellularLocation>
        <location evidence="1">Cell envelope</location>
    </subcellularLocation>
</comment>
<dbReference type="Gene3D" id="3.40.30.10">
    <property type="entry name" value="Glutaredoxin"/>
    <property type="match status" value="1"/>
</dbReference>
<keyword evidence="3" id="KW-0812">Transmembrane</keyword>
<organism evidence="8 9">
    <name type="scientific">Corynebacterium spheniscorum</name>
    <dbReference type="NCBI Taxonomy" id="185761"/>
    <lineage>
        <taxon>Bacteria</taxon>
        <taxon>Bacillati</taxon>
        <taxon>Actinomycetota</taxon>
        <taxon>Actinomycetes</taxon>
        <taxon>Mycobacteriales</taxon>
        <taxon>Corynebacteriaceae</taxon>
        <taxon>Corynebacterium</taxon>
    </lineage>
</organism>
<keyword evidence="6" id="KW-0732">Signal</keyword>
<dbReference type="Proteomes" id="UP000199065">
    <property type="component" value="Unassembled WGS sequence"/>
</dbReference>
<evidence type="ECO:0000256" key="1">
    <source>
        <dbReference type="ARBA" id="ARBA00004196"/>
    </source>
</evidence>
<keyword evidence="4" id="KW-1015">Disulfide bond</keyword>
<dbReference type="InterPro" id="IPR050553">
    <property type="entry name" value="Thioredoxin_ResA/DsbE_sf"/>
</dbReference>
<dbReference type="GO" id="GO:0016491">
    <property type="term" value="F:oxidoreductase activity"/>
    <property type="evidence" value="ECO:0007669"/>
    <property type="project" value="InterPro"/>
</dbReference>
<dbReference type="PROSITE" id="PS51352">
    <property type="entry name" value="THIOREDOXIN_2"/>
    <property type="match status" value="1"/>
</dbReference>
<feature type="domain" description="Thioredoxin" evidence="7">
    <location>
        <begin position="57"/>
        <end position="201"/>
    </location>
</feature>
<dbReference type="GO" id="GO:0016209">
    <property type="term" value="F:antioxidant activity"/>
    <property type="evidence" value="ECO:0007669"/>
    <property type="project" value="InterPro"/>
</dbReference>
<evidence type="ECO:0000256" key="6">
    <source>
        <dbReference type="SAM" id="SignalP"/>
    </source>
</evidence>
<dbReference type="PROSITE" id="PS51257">
    <property type="entry name" value="PROKAR_LIPOPROTEIN"/>
    <property type="match status" value="1"/>
</dbReference>
<dbReference type="AlphaFoldDB" id="A0A1I2PGT9"/>
<keyword evidence="9" id="KW-1185">Reference proteome</keyword>
<dbReference type="Pfam" id="PF00578">
    <property type="entry name" value="AhpC-TSA"/>
    <property type="match status" value="1"/>
</dbReference>
<keyword evidence="3" id="KW-0735">Signal-anchor</keyword>
<name>A0A1I2PGT9_9CORY</name>
<evidence type="ECO:0000256" key="4">
    <source>
        <dbReference type="ARBA" id="ARBA00023157"/>
    </source>
</evidence>
<dbReference type="PANTHER" id="PTHR42852:SF6">
    <property type="entry name" value="THIOL:DISULFIDE INTERCHANGE PROTEIN DSBE"/>
    <property type="match status" value="1"/>
</dbReference>
<dbReference type="RefSeq" id="WP_092283206.1">
    <property type="nucleotide sequence ID" value="NZ_FOPJ01000001.1"/>
</dbReference>
<feature type="chain" id="PRO_5038477377" evidence="6">
    <location>
        <begin position="23"/>
        <end position="209"/>
    </location>
</feature>
<sequence length="209" mass="22913">MTRSSKLLAITTAALISLSALTACSKDQTVGQDAVNTQGGSFEFYSPGGQLVITYPIEERKPIKDFSGPDLMDDNHEIHLSDFDNQVVVLNAWGQWCAPCRTESDDLQEVHEKIQPQGGTVLGINVRDFNPQISRDFHNDNGLTYPSIYDPPFRTAASLGGVPSSVVPSTIVLDRQHRPAAVFLRAITANELMETVQKILDEEPQAKTS</sequence>
<accession>A0A1I2PGT9</accession>
<reference evidence="8 9" key="1">
    <citation type="submission" date="2016-10" db="EMBL/GenBank/DDBJ databases">
        <authorList>
            <person name="de Groot N.N."/>
        </authorList>
    </citation>
    <scope>NUCLEOTIDE SEQUENCE [LARGE SCALE GENOMIC DNA]</scope>
    <source>
        <strain>J11</strain>
        <strain evidence="9">PG 39</strain>
    </source>
</reference>
<evidence type="ECO:0000256" key="5">
    <source>
        <dbReference type="ARBA" id="ARBA00023284"/>
    </source>
</evidence>
<gene>
    <name evidence="8" type="ORF">SAMN05660282_00017</name>
</gene>
<dbReference type="OrthoDB" id="9796554at2"/>
<dbReference type="SUPFAM" id="SSF52833">
    <property type="entry name" value="Thioredoxin-like"/>
    <property type="match status" value="1"/>
</dbReference>
<dbReference type="GO" id="GO:0017004">
    <property type="term" value="P:cytochrome complex assembly"/>
    <property type="evidence" value="ECO:0007669"/>
    <property type="project" value="UniProtKB-KW"/>
</dbReference>
<protein>
    <submittedName>
        <fullName evidence="8">Peroxiredoxin</fullName>
    </submittedName>
</protein>
<dbReference type="GO" id="GO:0030313">
    <property type="term" value="C:cell envelope"/>
    <property type="evidence" value="ECO:0007669"/>
    <property type="project" value="UniProtKB-SubCell"/>
</dbReference>
<dbReference type="InterPro" id="IPR000866">
    <property type="entry name" value="AhpC/TSA"/>
</dbReference>
<proteinExistence type="predicted"/>
<dbReference type="EMBL" id="FOPJ01000001">
    <property type="protein sequence ID" value="SFG14673.1"/>
    <property type="molecule type" value="Genomic_DNA"/>
</dbReference>
<dbReference type="InterPro" id="IPR013766">
    <property type="entry name" value="Thioredoxin_domain"/>
</dbReference>
<keyword evidence="5" id="KW-0676">Redox-active center</keyword>
<dbReference type="CDD" id="cd02966">
    <property type="entry name" value="TlpA_like_family"/>
    <property type="match status" value="1"/>
</dbReference>
<evidence type="ECO:0000313" key="9">
    <source>
        <dbReference type="Proteomes" id="UP000199065"/>
    </source>
</evidence>
<keyword evidence="2" id="KW-0201">Cytochrome c-type biogenesis</keyword>
<dbReference type="PANTHER" id="PTHR42852">
    <property type="entry name" value="THIOL:DISULFIDE INTERCHANGE PROTEIN DSBE"/>
    <property type="match status" value="1"/>
</dbReference>
<evidence type="ECO:0000256" key="2">
    <source>
        <dbReference type="ARBA" id="ARBA00022748"/>
    </source>
</evidence>
<dbReference type="InterPro" id="IPR036249">
    <property type="entry name" value="Thioredoxin-like_sf"/>
</dbReference>
<evidence type="ECO:0000259" key="7">
    <source>
        <dbReference type="PROSITE" id="PS51352"/>
    </source>
</evidence>
<evidence type="ECO:0000256" key="3">
    <source>
        <dbReference type="ARBA" id="ARBA00022968"/>
    </source>
</evidence>